<comment type="caution">
    <text evidence="3">The sequence shown here is derived from an EMBL/GenBank/DDBJ whole genome shotgun (WGS) entry which is preliminary data.</text>
</comment>
<evidence type="ECO:0000256" key="2">
    <source>
        <dbReference type="SAM" id="SignalP"/>
    </source>
</evidence>
<dbReference type="SUPFAM" id="SSF53254">
    <property type="entry name" value="Phosphoglycerate mutase-like"/>
    <property type="match status" value="2"/>
</dbReference>
<dbReference type="STRING" id="1611254.A0A2G5UUQ9"/>
<dbReference type="PANTHER" id="PTHR11567">
    <property type="entry name" value="ACID PHOSPHATASE-RELATED"/>
    <property type="match status" value="1"/>
</dbReference>
<evidence type="ECO:0000313" key="3">
    <source>
        <dbReference type="EMBL" id="PIC43250.1"/>
    </source>
</evidence>
<dbReference type="Gene3D" id="3.40.50.1240">
    <property type="entry name" value="Phosphoglycerate mutase-like"/>
    <property type="match status" value="2"/>
</dbReference>
<protein>
    <recommendedName>
        <fullName evidence="5">Acid phosphatase</fullName>
    </recommendedName>
</protein>
<evidence type="ECO:0000256" key="1">
    <source>
        <dbReference type="ARBA" id="ARBA00005375"/>
    </source>
</evidence>
<dbReference type="CDD" id="cd07061">
    <property type="entry name" value="HP_HAP_like"/>
    <property type="match status" value="2"/>
</dbReference>
<feature type="signal peptide" evidence="2">
    <location>
        <begin position="1"/>
        <end position="17"/>
    </location>
</feature>
<dbReference type="InterPro" id="IPR000560">
    <property type="entry name" value="His_Pase_clade-2"/>
</dbReference>
<dbReference type="OrthoDB" id="258392at2759"/>
<keyword evidence="2" id="KW-0732">Signal</keyword>
<dbReference type="AlphaFoldDB" id="A0A2G5UUQ9"/>
<dbReference type="EMBL" id="PDUG01000002">
    <property type="protein sequence ID" value="PIC43250.1"/>
    <property type="molecule type" value="Genomic_DNA"/>
</dbReference>
<feature type="chain" id="PRO_5013593016" description="Acid phosphatase" evidence="2">
    <location>
        <begin position="18"/>
        <end position="807"/>
    </location>
</feature>
<reference evidence="4" key="1">
    <citation type="submission" date="2017-10" db="EMBL/GenBank/DDBJ databases">
        <title>Rapid genome shrinkage in a self-fertile nematode reveals novel sperm competition proteins.</title>
        <authorList>
            <person name="Yin D."/>
            <person name="Schwarz E.M."/>
            <person name="Thomas C.G."/>
            <person name="Felde R.L."/>
            <person name="Korf I.F."/>
            <person name="Cutter A.D."/>
            <person name="Schartner C.M."/>
            <person name="Ralston E.J."/>
            <person name="Meyer B.J."/>
            <person name="Haag E.S."/>
        </authorList>
    </citation>
    <scope>NUCLEOTIDE SEQUENCE [LARGE SCALE GENOMIC DNA]</scope>
    <source>
        <strain evidence="4">JU1422</strain>
    </source>
</reference>
<dbReference type="PANTHER" id="PTHR11567:SF25">
    <property type="entry name" value="PROTEIN FRA10AC1"/>
    <property type="match status" value="1"/>
</dbReference>
<dbReference type="Pfam" id="PF00328">
    <property type="entry name" value="His_Phos_2"/>
    <property type="match status" value="2"/>
</dbReference>
<dbReference type="InterPro" id="IPR050645">
    <property type="entry name" value="Histidine_acid_phosphatase"/>
</dbReference>
<organism evidence="3 4">
    <name type="scientific">Caenorhabditis nigoni</name>
    <dbReference type="NCBI Taxonomy" id="1611254"/>
    <lineage>
        <taxon>Eukaryota</taxon>
        <taxon>Metazoa</taxon>
        <taxon>Ecdysozoa</taxon>
        <taxon>Nematoda</taxon>
        <taxon>Chromadorea</taxon>
        <taxon>Rhabditida</taxon>
        <taxon>Rhabditina</taxon>
        <taxon>Rhabditomorpha</taxon>
        <taxon>Rhabditoidea</taxon>
        <taxon>Rhabditidae</taxon>
        <taxon>Peloderinae</taxon>
        <taxon>Caenorhabditis</taxon>
    </lineage>
</organism>
<gene>
    <name evidence="3" type="primary">Cnig_chr_II.g4049</name>
    <name evidence="3" type="ORF">B9Z55_004049</name>
</gene>
<evidence type="ECO:0000313" key="4">
    <source>
        <dbReference type="Proteomes" id="UP000230233"/>
    </source>
</evidence>
<name>A0A2G5UUQ9_9PELO</name>
<dbReference type="InterPro" id="IPR029033">
    <property type="entry name" value="His_PPase_superfam"/>
</dbReference>
<accession>A0A2G5UUQ9</accession>
<dbReference type="Proteomes" id="UP000230233">
    <property type="component" value="Chromosome II"/>
</dbReference>
<dbReference type="GO" id="GO:0016791">
    <property type="term" value="F:phosphatase activity"/>
    <property type="evidence" value="ECO:0007669"/>
    <property type="project" value="UniProtKB-ARBA"/>
</dbReference>
<sequence>MLRILLIFTLSIVSVYPQTSSNYTLEFVQTVWRHGDRAARGDLFPIFEANWTFGGGGFGELTPLGMSQMKNLGKLFRNLYVGDNKFLSPKYVAKEIYIQSTDMSRTIISALSLLYGMFPPGNWNIQGVDYPNEVDWQQGFTFVPVHVDTSEICAEQQCGCSRFNEIRNQWPKIPEVQTESVKMIALNRKVAALFNITKDQDNFNIYSDAWKAQRMWFNDTLYKELPFYNESLYQESQTTFKAFKQLVDGYFTTPAVVNGVDIAHEASVIQAGPLLNELYQRARDKAECLMNSENCTSVLKPLKFFGYSSHDIVLFAILVPLGLQDQVQTLDGWPDTAGSLTLELYSNPSNEFFVKFLYRDNSLAEFSDVTEKVAGCNGAKFCALEDFGKIAEKIKPLPDYPTLWRHGDRAALEDLHPIYEANWTFGGGGLGELTPLGMSQMNKLGTMFRQMYVEDKELLSHRYAAKEIYIRSTNVNRTIISAMSLLYGMFPPGAWNIQGVDYPNSVDWQQGFTFVPVHVDGPELCAATQQCNCARFLELQEKWAELPEVQSANAKMITMNRKVAALFNVTKDPQLFSSYTDAWRCQRNWFNDTLYRDLPFYNEALYQESQTTFKPYKQLMEGYFEEPAFLNGVDIAHETSVIQGGSLLNELYERAREKANCIRNLENCTSFLKPVKFYGYSSHDLVIYAVLIPLGIQDSVKTLDGWPDTSASLTIELYSNPSNNTEFFVKFLYRDNSRIDFSDVTERVAGCNGTKFCALEDFGRAAKKYKPLPDFQTLCQTPLYGSSSSTKYLISLLVVSLFANFKL</sequence>
<proteinExistence type="inferred from homology"/>
<keyword evidence="4" id="KW-1185">Reference proteome</keyword>
<comment type="similarity">
    <text evidence="1">Belongs to the histidine acid phosphatase family.</text>
</comment>
<evidence type="ECO:0008006" key="5">
    <source>
        <dbReference type="Google" id="ProtNLM"/>
    </source>
</evidence>